<name>A0A9P7HMA6_9HYPO</name>
<proteinExistence type="predicted"/>
<evidence type="ECO:0000313" key="2">
    <source>
        <dbReference type="Proteomes" id="UP000750502"/>
    </source>
</evidence>
<dbReference type="EMBL" id="JADFTT010000811">
    <property type="protein sequence ID" value="KAG5758506.1"/>
    <property type="molecule type" value="Genomic_DNA"/>
</dbReference>
<accession>A0A9P7HMA6</accession>
<comment type="caution">
    <text evidence="1">The sequence shown here is derived from an EMBL/GenBank/DDBJ whole genome shotgun (WGS) entry which is preliminary data.</text>
</comment>
<sequence length="184" mass="21166">MSDDGCAPYLPAREDVKNTYMDPQYIPDGDYTIVQIKQGSLESNVCEAWTPILRDVFSIYEGFRVNHEADIQGQKIDMEVYRMKNHLRLNFFALVLKRYSYLNSDQALENAETQLKGHLESLGNTQEGRLWGALCIGKSVQFYQCSKGSGKPELFALHDGMLRIDRQPQTLKQWLQHIRSNVMS</sequence>
<dbReference type="OrthoDB" id="4499616at2759"/>
<keyword evidence="2" id="KW-1185">Reference proteome</keyword>
<reference evidence="1" key="2">
    <citation type="submission" date="2020-10" db="EMBL/GenBank/DDBJ databases">
        <authorList>
            <person name="Peck L.D."/>
            <person name="Nowell R.W."/>
            <person name="Flood J."/>
            <person name="Ryan M.J."/>
            <person name="Barraclough T.G."/>
        </authorList>
    </citation>
    <scope>NUCLEOTIDE SEQUENCE</scope>
    <source>
        <strain evidence="1">IMI 127659i</strain>
    </source>
</reference>
<gene>
    <name evidence="1" type="ORF">H9Q72_013357</name>
</gene>
<reference evidence="1" key="1">
    <citation type="journal article" date="2020" name="bioRxiv">
        <title>Historical genomics reveals the evolutionary mechanisms behind multiple outbreaks of the host-specific coffee wilt pathogen Fusarium xylarioides.</title>
        <authorList>
            <person name="Peck D."/>
            <person name="Nowell R.W."/>
            <person name="Flood J."/>
            <person name="Ryan M.J."/>
            <person name="Barraclough T.G."/>
        </authorList>
    </citation>
    <scope>NUCLEOTIDE SEQUENCE</scope>
    <source>
        <strain evidence="1">IMI 127659i</strain>
    </source>
</reference>
<dbReference type="AlphaFoldDB" id="A0A9P7HMA6"/>
<dbReference type="Proteomes" id="UP000750502">
    <property type="component" value="Unassembled WGS sequence"/>
</dbReference>
<protein>
    <submittedName>
        <fullName evidence="1">Uncharacterized protein</fullName>
    </submittedName>
</protein>
<organism evidence="1 2">
    <name type="scientific">Fusarium xylarioides</name>
    <dbReference type="NCBI Taxonomy" id="221167"/>
    <lineage>
        <taxon>Eukaryota</taxon>
        <taxon>Fungi</taxon>
        <taxon>Dikarya</taxon>
        <taxon>Ascomycota</taxon>
        <taxon>Pezizomycotina</taxon>
        <taxon>Sordariomycetes</taxon>
        <taxon>Hypocreomycetidae</taxon>
        <taxon>Hypocreales</taxon>
        <taxon>Nectriaceae</taxon>
        <taxon>Fusarium</taxon>
        <taxon>Fusarium fujikuroi species complex</taxon>
    </lineage>
</organism>
<evidence type="ECO:0000313" key="1">
    <source>
        <dbReference type="EMBL" id="KAG5758506.1"/>
    </source>
</evidence>